<dbReference type="CDD" id="cd17535">
    <property type="entry name" value="REC_NarL-like"/>
    <property type="match status" value="1"/>
</dbReference>
<dbReference type="EMBL" id="BAABAT010000093">
    <property type="protein sequence ID" value="GAA4264070.1"/>
    <property type="molecule type" value="Genomic_DNA"/>
</dbReference>
<evidence type="ECO:0000256" key="3">
    <source>
        <dbReference type="ARBA" id="ARBA00023125"/>
    </source>
</evidence>
<dbReference type="SUPFAM" id="SSF52172">
    <property type="entry name" value="CheY-like"/>
    <property type="match status" value="1"/>
</dbReference>
<dbReference type="Proteomes" id="UP001500620">
    <property type="component" value="Unassembled WGS sequence"/>
</dbReference>
<accession>A0ABP8DVL6</accession>
<dbReference type="InterPro" id="IPR016032">
    <property type="entry name" value="Sig_transdc_resp-reg_C-effctor"/>
</dbReference>
<evidence type="ECO:0000256" key="2">
    <source>
        <dbReference type="ARBA" id="ARBA00023015"/>
    </source>
</evidence>
<dbReference type="Pfam" id="PF00072">
    <property type="entry name" value="Response_reg"/>
    <property type="match status" value="1"/>
</dbReference>
<evidence type="ECO:0000256" key="5">
    <source>
        <dbReference type="PROSITE-ProRule" id="PRU00169"/>
    </source>
</evidence>
<keyword evidence="3" id="KW-0238">DNA-binding</keyword>
<dbReference type="PROSITE" id="PS50110">
    <property type="entry name" value="RESPONSE_REGULATORY"/>
    <property type="match status" value="1"/>
</dbReference>
<dbReference type="PANTHER" id="PTHR43214">
    <property type="entry name" value="TWO-COMPONENT RESPONSE REGULATOR"/>
    <property type="match status" value="1"/>
</dbReference>
<evidence type="ECO:0000259" key="7">
    <source>
        <dbReference type="PROSITE" id="PS50110"/>
    </source>
</evidence>
<dbReference type="PANTHER" id="PTHR43214:SF24">
    <property type="entry name" value="TRANSCRIPTIONAL REGULATORY PROTEIN NARL-RELATED"/>
    <property type="match status" value="1"/>
</dbReference>
<organism evidence="8 9">
    <name type="scientific">Dactylosporangium darangshiense</name>
    <dbReference type="NCBI Taxonomy" id="579108"/>
    <lineage>
        <taxon>Bacteria</taxon>
        <taxon>Bacillati</taxon>
        <taxon>Actinomycetota</taxon>
        <taxon>Actinomycetes</taxon>
        <taxon>Micromonosporales</taxon>
        <taxon>Micromonosporaceae</taxon>
        <taxon>Dactylosporangium</taxon>
    </lineage>
</organism>
<dbReference type="Gene3D" id="3.40.50.2300">
    <property type="match status" value="1"/>
</dbReference>
<dbReference type="PROSITE" id="PS00622">
    <property type="entry name" value="HTH_LUXR_1"/>
    <property type="match status" value="1"/>
</dbReference>
<keyword evidence="4" id="KW-0804">Transcription</keyword>
<dbReference type="RefSeq" id="WP_345144406.1">
    <property type="nucleotide sequence ID" value="NZ_BAABAT010000093.1"/>
</dbReference>
<dbReference type="PROSITE" id="PS50043">
    <property type="entry name" value="HTH_LUXR_2"/>
    <property type="match status" value="1"/>
</dbReference>
<dbReference type="InterPro" id="IPR058245">
    <property type="entry name" value="NreC/VraR/RcsB-like_REC"/>
</dbReference>
<dbReference type="InterPro" id="IPR011006">
    <property type="entry name" value="CheY-like_superfamily"/>
</dbReference>
<dbReference type="PRINTS" id="PR00038">
    <property type="entry name" value="HTHLUXR"/>
</dbReference>
<protein>
    <submittedName>
        <fullName evidence="8">Response regulator transcription factor</fullName>
    </submittedName>
</protein>
<feature type="domain" description="HTH luxR-type" evidence="6">
    <location>
        <begin position="152"/>
        <end position="217"/>
    </location>
</feature>
<feature type="domain" description="Response regulatory" evidence="7">
    <location>
        <begin position="4"/>
        <end position="124"/>
    </location>
</feature>
<evidence type="ECO:0000313" key="8">
    <source>
        <dbReference type="EMBL" id="GAA4264070.1"/>
    </source>
</evidence>
<dbReference type="SUPFAM" id="SSF46894">
    <property type="entry name" value="C-terminal effector domain of the bipartite response regulators"/>
    <property type="match status" value="1"/>
</dbReference>
<evidence type="ECO:0000313" key="9">
    <source>
        <dbReference type="Proteomes" id="UP001500620"/>
    </source>
</evidence>
<evidence type="ECO:0000259" key="6">
    <source>
        <dbReference type="PROSITE" id="PS50043"/>
    </source>
</evidence>
<keyword evidence="2" id="KW-0805">Transcription regulation</keyword>
<evidence type="ECO:0000256" key="4">
    <source>
        <dbReference type="ARBA" id="ARBA00023163"/>
    </source>
</evidence>
<dbReference type="SMART" id="SM00421">
    <property type="entry name" value="HTH_LUXR"/>
    <property type="match status" value="1"/>
</dbReference>
<evidence type="ECO:0000256" key="1">
    <source>
        <dbReference type="ARBA" id="ARBA00022553"/>
    </source>
</evidence>
<dbReference type="Pfam" id="PF00196">
    <property type="entry name" value="GerE"/>
    <property type="match status" value="1"/>
</dbReference>
<proteinExistence type="predicted"/>
<keyword evidence="1 5" id="KW-0597">Phosphoprotein</keyword>
<dbReference type="InterPro" id="IPR039420">
    <property type="entry name" value="WalR-like"/>
</dbReference>
<dbReference type="CDD" id="cd06170">
    <property type="entry name" value="LuxR_C_like"/>
    <property type="match status" value="1"/>
</dbReference>
<dbReference type="InterPro" id="IPR001789">
    <property type="entry name" value="Sig_transdc_resp-reg_receiver"/>
</dbReference>
<gene>
    <name evidence="8" type="ORF">GCM10022255_114330</name>
</gene>
<dbReference type="InterPro" id="IPR000792">
    <property type="entry name" value="Tscrpt_reg_LuxR_C"/>
</dbReference>
<name>A0ABP8DVL6_9ACTN</name>
<feature type="modified residue" description="4-aspartylphosphate" evidence="5">
    <location>
        <position position="55"/>
    </location>
</feature>
<sequence>MTVRVVLVDDQTLVRAGLRMILDETDDIEVTGEAADGVQALDVVGRTRPDVVLMDIRMPGLDGIETTRRIYSRADAVPAPPKIIILTTFDLDEYVLAGLRAGASGFLLKDAPPADLLSAIRVVASGEAVAAPSITRRLFAHFLGSAPTRRTAERRLAALTARELEVLTLVARGLSNVEIAAALFLAESTVKTHLGHILTKLGLRDRVQAVILGYECGLVSIDDGGQH</sequence>
<dbReference type="SMART" id="SM00448">
    <property type="entry name" value="REC"/>
    <property type="match status" value="1"/>
</dbReference>
<comment type="caution">
    <text evidence="8">The sequence shown here is derived from an EMBL/GenBank/DDBJ whole genome shotgun (WGS) entry which is preliminary data.</text>
</comment>
<reference evidence="9" key="1">
    <citation type="journal article" date="2019" name="Int. J. Syst. Evol. Microbiol.">
        <title>The Global Catalogue of Microorganisms (GCM) 10K type strain sequencing project: providing services to taxonomists for standard genome sequencing and annotation.</title>
        <authorList>
            <consortium name="The Broad Institute Genomics Platform"/>
            <consortium name="The Broad Institute Genome Sequencing Center for Infectious Disease"/>
            <person name="Wu L."/>
            <person name="Ma J."/>
        </authorList>
    </citation>
    <scope>NUCLEOTIDE SEQUENCE [LARGE SCALE GENOMIC DNA]</scope>
    <source>
        <strain evidence="9">JCM 17441</strain>
    </source>
</reference>
<keyword evidence="9" id="KW-1185">Reference proteome</keyword>